<dbReference type="Pfam" id="PF04892">
    <property type="entry name" value="VanZ"/>
    <property type="match status" value="1"/>
</dbReference>
<feature type="transmembrane region" description="Helical" evidence="1">
    <location>
        <begin position="154"/>
        <end position="174"/>
    </location>
</feature>
<evidence type="ECO:0000313" key="4">
    <source>
        <dbReference type="Proteomes" id="UP000317722"/>
    </source>
</evidence>
<name>A0A502D321_9MICO</name>
<feature type="transmembrane region" description="Helical" evidence="1">
    <location>
        <begin position="6"/>
        <end position="29"/>
    </location>
</feature>
<sequence length="183" mass="19348">MTHFWGYRIPVLVVPVVLAYAVLAAWWVWRGRAHLVVTLERVLLGGAVAFATVVTMSPPGVTDTGVLEPDRSCAIHPVALGLAAVTADDQRILNVLLLVPVGVFAALVATRLRRPEGLAVVAVAAALPFGYEAGQQVFRGLQRACDTTDLADNLTGVLLGLAAGILLVGLRWAARRESGRVAP</sequence>
<feature type="domain" description="VanZ-like" evidence="2">
    <location>
        <begin position="87"/>
        <end position="164"/>
    </location>
</feature>
<comment type="caution">
    <text evidence="3">The sequence shown here is derived from an EMBL/GenBank/DDBJ whole genome shotgun (WGS) entry which is preliminary data.</text>
</comment>
<evidence type="ECO:0000313" key="3">
    <source>
        <dbReference type="EMBL" id="TPG19314.1"/>
    </source>
</evidence>
<keyword evidence="4" id="KW-1185">Reference proteome</keyword>
<evidence type="ECO:0000259" key="2">
    <source>
        <dbReference type="Pfam" id="PF04892"/>
    </source>
</evidence>
<keyword evidence="1" id="KW-0472">Membrane</keyword>
<dbReference type="OrthoDB" id="4867199at2"/>
<dbReference type="RefSeq" id="WP_140736957.1">
    <property type="nucleotide sequence ID" value="NZ_RCZM01000001.1"/>
</dbReference>
<proteinExistence type="predicted"/>
<accession>A0A502D321</accession>
<dbReference type="Proteomes" id="UP000317722">
    <property type="component" value="Unassembled WGS sequence"/>
</dbReference>
<protein>
    <recommendedName>
        <fullName evidence="2">VanZ-like domain-containing protein</fullName>
    </recommendedName>
</protein>
<feature type="transmembrane region" description="Helical" evidence="1">
    <location>
        <begin position="92"/>
        <end position="110"/>
    </location>
</feature>
<feature type="transmembrane region" description="Helical" evidence="1">
    <location>
        <begin position="117"/>
        <end position="134"/>
    </location>
</feature>
<dbReference type="EMBL" id="RCZM01000001">
    <property type="protein sequence ID" value="TPG19314.1"/>
    <property type="molecule type" value="Genomic_DNA"/>
</dbReference>
<gene>
    <name evidence="3" type="ORF">EAH86_02085</name>
</gene>
<organism evidence="3 4">
    <name type="scientific">Pedococcus bigeumensis</name>
    <dbReference type="NCBI Taxonomy" id="433644"/>
    <lineage>
        <taxon>Bacteria</taxon>
        <taxon>Bacillati</taxon>
        <taxon>Actinomycetota</taxon>
        <taxon>Actinomycetes</taxon>
        <taxon>Micrococcales</taxon>
        <taxon>Intrasporangiaceae</taxon>
        <taxon>Pedococcus</taxon>
    </lineage>
</organism>
<dbReference type="AlphaFoldDB" id="A0A502D321"/>
<feature type="transmembrane region" description="Helical" evidence="1">
    <location>
        <begin position="41"/>
        <end position="61"/>
    </location>
</feature>
<keyword evidence="1" id="KW-1133">Transmembrane helix</keyword>
<dbReference type="InterPro" id="IPR006976">
    <property type="entry name" value="VanZ-like"/>
</dbReference>
<reference evidence="3 4" key="1">
    <citation type="journal article" date="2019" name="Environ. Microbiol.">
        <title>Species interactions and distinct microbial communities in high Arctic permafrost affected cryosols are associated with the CH4 and CO2 gas fluxes.</title>
        <authorList>
            <person name="Altshuler I."/>
            <person name="Hamel J."/>
            <person name="Turney S."/>
            <person name="Magnuson E."/>
            <person name="Levesque R."/>
            <person name="Greer C."/>
            <person name="Whyte L.G."/>
        </authorList>
    </citation>
    <scope>NUCLEOTIDE SEQUENCE [LARGE SCALE GENOMIC DNA]</scope>
    <source>
        <strain evidence="3 4">S9.3A</strain>
    </source>
</reference>
<evidence type="ECO:0000256" key="1">
    <source>
        <dbReference type="SAM" id="Phobius"/>
    </source>
</evidence>
<keyword evidence="1" id="KW-0812">Transmembrane</keyword>